<dbReference type="AlphaFoldDB" id="A0A0U1DJ05"/>
<dbReference type="Gene3D" id="3.10.580.10">
    <property type="entry name" value="CBS-domain"/>
    <property type="match status" value="1"/>
</dbReference>
<reference evidence="2 3" key="1">
    <citation type="submission" date="2015-03" db="EMBL/GenBank/DDBJ databases">
        <authorList>
            <person name="Murphy D."/>
        </authorList>
    </citation>
    <scope>NUCLEOTIDE SEQUENCE [LARGE SCALE GENOMIC DNA]</scope>
    <source>
        <strain evidence="2 3">D16</strain>
    </source>
</reference>
<evidence type="ECO:0000313" key="2">
    <source>
        <dbReference type="EMBL" id="CQD17485.1"/>
    </source>
</evidence>
<dbReference type="InterPro" id="IPR000644">
    <property type="entry name" value="CBS_dom"/>
</dbReference>
<dbReference type="Pfam" id="PF00571">
    <property type="entry name" value="CBS"/>
    <property type="match status" value="1"/>
</dbReference>
<sequence>MPLIGAGELVSTAAKSLRDCDAVMVVEEGKPVGVLTRHDLLGFLSEGGSRH</sequence>
<evidence type="ECO:0000313" key="3">
    <source>
        <dbReference type="Proteomes" id="UP000182227"/>
    </source>
</evidence>
<accession>A0A0U1DJ05</accession>
<evidence type="ECO:0000259" key="1">
    <source>
        <dbReference type="Pfam" id="PF00571"/>
    </source>
</evidence>
<organism evidence="2 3">
    <name type="scientific">Mycolicibacterium conceptionense</name>
    <dbReference type="NCBI Taxonomy" id="451644"/>
    <lineage>
        <taxon>Bacteria</taxon>
        <taxon>Bacillati</taxon>
        <taxon>Actinomycetota</taxon>
        <taxon>Actinomycetes</taxon>
        <taxon>Mycobacteriales</taxon>
        <taxon>Mycobacteriaceae</taxon>
        <taxon>Mycolicibacterium</taxon>
    </lineage>
</organism>
<name>A0A0U1DJ05_9MYCO</name>
<feature type="domain" description="CBS" evidence="1">
    <location>
        <begin position="6"/>
        <end position="45"/>
    </location>
</feature>
<dbReference type="Proteomes" id="UP000182227">
    <property type="component" value="Unassembled WGS sequence"/>
</dbReference>
<dbReference type="InterPro" id="IPR046342">
    <property type="entry name" value="CBS_dom_sf"/>
</dbReference>
<dbReference type="SUPFAM" id="SSF54631">
    <property type="entry name" value="CBS-domain pair"/>
    <property type="match status" value="1"/>
</dbReference>
<gene>
    <name evidence="2" type="ORF">BN970_03751</name>
</gene>
<protein>
    <submittedName>
        <fullName evidence="2">Cystathionine beta-synthase</fullName>
    </submittedName>
</protein>
<proteinExistence type="predicted"/>
<dbReference type="EMBL" id="CTEF01000003">
    <property type="protein sequence ID" value="CQD17485.1"/>
    <property type="molecule type" value="Genomic_DNA"/>
</dbReference>